<accession>A0A6G0HM08</accession>
<sequence>MITVQCTEPQTIYDLMRKHGLRCSNVWNSAVCLSARSPCTALRDHMMNIVFVNRIPVGTSFNSTSGISTFYYKMKHIKVRARREALRYKPYIRHFNSSGGAVSLEEKRLTEDLITVALYYEDTMSELSSVIEADGQFVSSHAIKGHCGEYIVEMEQDNDIILTGPQSTDCEIVTAAQFHSKIKPYDIPSFRTLKRLKPFSQFVKIILQRFNCYQGVIQGARCEGSLVGGCHGDIGCSATS</sequence>
<organism evidence="1 2">
    <name type="scientific">Larimichthys crocea</name>
    <name type="common">Large yellow croaker</name>
    <name type="synonym">Pseudosciaena crocea</name>
    <dbReference type="NCBI Taxonomy" id="215358"/>
    <lineage>
        <taxon>Eukaryota</taxon>
        <taxon>Metazoa</taxon>
        <taxon>Chordata</taxon>
        <taxon>Craniata</taxon>
        <taxon>Vertebrata</taxon>
        <taxon>Euteleostomi</taxon>
        <taxon>Actinopterygii</taxon>
        <taxon>Neopterygii</taxon>
        <taxon>Teleostei</taxon>
        <taxon>Neoteleostei</taxon>
        <taxon>Acanthomorphata</taxon>
        <taxon>Eupercaria</taxon>
        <taxon>Sciaenidae</taxon>
        <taxon>Larimichthys</taxon>
    </lineage>
</organism>
<proteinExistence type="predicted"/>
<comment type="caution">
    <text evidence="1">The sequence shown here is derived from an EMBL/GenBank/DDBJ whole genome shotgun (WGS) entry which is preliminary data.</text>
</comment>
<dbReference type="Proteomes" id="UP000424527">
    <property type="component" value="Unassembled WGS sequence"/>
</dbReference>
<evidence type="ECO:0000313" key="2">
    <source>
        <dbReference type="Proteomes" id="UP000424527"/>
    </source>
</evidence>
<name>A0A6G0HM08_LARCR</name>
<evidence type="ECO:0000313" key="1">
    <source>
        <dbReference type="EMBL" id="KAE8280244.1"/>
    </source>
</evidence>
<keyword evidence="2" id="KW-1185">Reference proteome</keyword>
<gene>
    <name evidence="1" type="ORF">D5F01_LYC20798</name>
</gene>
<dbReference type="AlphaFoldDB" id="A0A6G0HM08"/>
<protein>
    <submittedName>
        <fullName evidence="1">Uncharacterized protein</fullName>
    </submittedName>
</protein>
<reference evidence="1 2" key="1">
    <citation type="submission" date="2019-07" db="EMBL/GenBank/DDBJ databases">
        <title>Chromosome genome assembly for large yellow croaker.</title>
        <authorList>
            <person name="Xiao S."/>
        </authorList>
    </citation>
    <scope>NUCLEOTIDE SEQUENCE [LARGE SCALE GENOMIC DNA]</scope>
    <source>
        <strain evidence="1">JMULYC20181020</strain>
        <tissue evidence="1">Muscle</tissue>
    </source>
</reference>
<dbReference type="EMBL" id="REGW02000021">
    <property type="protein sequence ID" value="KAE8280244.1"/>
    <property type="molecule type" value="Genomic_DNA"/>
</dbReference>